<name>A0A699R6C2_TANCI</name>
<sequence length="114" mass="12596">VTAASQVSAAGATISAAMPTIPAAAPKSREEMGEEDQEVFKSINETSVQKAAKKRKLNEEAQEAEDLKKRLERKSGEFMGNSQRETFYITTNFSDEYLLTTLKTMFEKPDGQDA</sequence>
<dbReference type="EMBL" id="BKCJ011070712">
    <property type="protein sequence ID" value="GFC79492.1"/>
    <property type="molecule type" value="Genomic_DNA"/>
</dbReference>
<proteinExistence type="predicted"/>
<evidence type="ECO:0000256" key="2">
    <source>
        <dbReference type="SAM" id="MobiDB-lite"/>
    </source>
</evidence>
<protein>
    <submittedName>
        <fullName evidence="3">Uncharacterized protein</fullName>
    </submittedName>
</protein>
<accession>A0A699R6C2</accession>
<evidence type="ECO:0000313" key="3">
    <source>
        <dbReference type="EMBL" id="GFC79492.1"/>
    </source>
</evidence>
<comment type="caution">
    <text evidence="3">The sequence shown here is derived from an EMBL/GenBank/DDBJ whole genome shotgun (WGS) entry which is preliminary data.</text>
</comment>
<gene>
    <name evidence="3" type="ORF">Tci_851462</name>
</gene>
<feature type="region of interest" description="Disordered" evidence="2">
    <location>
        <begin position="1"/>
        <end position="38"/>
    </location>
</feature>
<feature type="non-terminal residue" evidence="3">
    <location>
        <position position="1"/>
    </location>
</feature>
<feature type="coiled-coil region" evidence="1">
    <location>
        <begin position="47"/>
        <end position="77"/>
    </location>
</feature>
<organism evidence="3">
    <name type="scientific">Tanacetum cinerariifolium</name>
    <name type="common">Dalmatian daisy</name>
    <name type="synonym">Chrysanthemum cinerariifolium</name>
    <dbReference type="NCBI Taxonomy" id="118510"/>
    <lineage>
        <taxon>Eukaryota</taxon>
        <taxon>Viridiplantae</taxon>
        <taxon>Streptophyta</taxon>
        <taxon>Embryophyta</taxon>
        <taxon>Tracheophyta</taxon>
        <taxon>Spermatophyta</taxon>
        <taxon>Magnoliopsida</taxon>
        <taxon>eudicotyledons</taxon>
        <taxon>Gunneridae</taxon>
        <taxon>Pentapetalae</taxon>
        <taxon>asterids</taxon>
        <taxon>campanulids</taxon>
        <taxon>Asterales</taxon>
        <taxon>Asteraceae</taxon>
        <taxon>Asteroideae</taxon>
        <taxon>Anthemideae</taxon>
        <taxon>Anthemidinae</taxon>
        <taxon>Tanacetum</taxon>
    </lineage>
</organism>
<feature type="non-terminal residue" evidence="3">
    <location>
        <position position="114"/>
    </location>
</feature>
<reference evidence="3" key="1">
    <citation type="journal article" date="2019" name="Sci. Rep.">
        <title>Draft genome of Tanacetum cinerariifolium, the natural source of mosquito coil.</title>
        <authorList>
            <person name="Yamashiro T."/>
            <person name="Shiraishi A."/>
            <person name="Satake H."/>
            <person name="Nakayama K."/>
        </authorList>
    </citation>
    <scope>NUCLEOTIDE SEQUENCE</scope>
</reference>
<keyword evidence="1" id="KW-0175">Coiled coil</keyword>
<evidence type="ECO:0000256" key="1">
    <source>
        <dbReference type="SAM" id="Coils"/>
    </source>
</evidence>
<dbReference type="AlphaFoldDB" id="A0A699R6C2"/>